<dbReference type="GO" id="GO:0005549">
    <property type="term" value="F:odorant binding"/>
    <property type="evidence" value="ECO:0007669"/>
    <property type="project" value="TreeGrafter"/>
</dbReference>
<comment type="caution">
    <text evidence="2">The sequence shown here is derived from an EMBL/GenBank/DDBJ whole genome shotgun (WGS) entry which is preliminary data.</text>
</comment>
<keyword evidence="1" id="KW-0472">Membrane</keyword>
<dbReference type="PANTHER" id="PTHR26451:SF866">
    <property type="entry name" value="ODORANT RECEPTOR-RELATED"/>
    <property type="match status" value="1"/>
</dbReference>
<organism evidence="2 3">
    <name type="scientific">Mugilogobius chulae</name>
    <name type="common">yellowstripe goby</name>
    <dbReference type="NCBI Taxonomy" id="88201"/>
    <lineage>
        <taxon>Eukaryota</taxon>
        <taxon>Metazoa</taxon>
        <taxon>Chordata</taxon>
        <taxon>Craniata</taxon>
        <taxon>Vertebrata</taxon>
        <taxon>Euteleostomi</taxon>
        <taxon>Actinopterygii</taxon>
        <taxon>Neopterygii</taxon>
        <taxon>Teleostei</taxon>
        <taxon>Neoteleostei</taxon>
        <taxon>Acanthomorphata</taxon>
        <taxon>Gobiaria</taxon>
        <taxon>Gobiiformes</taxon>
        <taxon>Gobioidei</taxon>
        <taxon>Gobiidae</taxon>
        <taxon>Gobionellinae</taxon>
        <taxon>Mugilogobius</taxon>
    </lineage>
</organism>
<dbReference type="Proteomes" id="UP001460270">
    <property type="component" value="Unassembled WGS sequence"/>
</dbReference>
<evidence type="ECO:0008006" key="4">
    <source>
        <dbReference type="Google" id="ProtNLM"/>
    </source>
</evidence>
<dbReference type="InterPro" id="IPR052921">
    <property type="entry name" value="GPCR1_Superfamily_Member"/>
</dbReference>
<gene>
    <name evidence="2" type="ORF">WMY93_007923</name>
</gene>
<protein>
    <recommendedName>
        <fullName evidence="4">G protein-coupled receptor</fullName>
    </recommendedName>
</protein>
<sequence length="106" mass="11962">MRAARSLSTDQSSVCALFQASVRRARTTLLLHLFQLSLMVTSTVHNVLQVALYYALPRVVFGRVQTIIYIFFIILPKCLSVLVYGLKDPAIRTALIRNLCCRKGFT</sequence>
<feature type="transmembrane region" description="Helical" evidence="1">
    <location>
        <begin position="67"/>
        <end position="86"/>
    </location>
</feature>
<keyword evidence="1" id="KW-0812">Transmembrane</keyword>
<feature type="transmembrane region" description="Helical" evidence="1">
    <location>
        <begin position="29"/>
        <end position="55"/>
    </location>
</feature>
<keyword evidence="1" id="KW-1133">Transmembrane helix</keyword>
<dbReference type="AlphaFoldDB" id="A0AAW0PHR5"/>
<proteinExistence type="predicted"/>
<evidence type="ECO:0000256" key="1">
    <source>
        <dbReference type="SAM" id="Phobius"/>
    </source>
</evidence>
<keyword evidence="3" id="KW-1185">Reference proteome</keyword>
<evidence type="ECO:0000313" key="2">
    <source>
        <dbReference type="EMBL" id="KAK7925613.1"/>
    </source>
</evidence>
<dbReference type="PANTHER" id="PTHR26451">
    <property type="entry name" value="G_PROTEIN_RECEP_F1_2 DOMAIN-CONTAINING PROTEIN"/>
    <property type="match status" value="1"/>
</dbReference>
<dbReference type="GO" id="GO:0016020">
    <property type="term" value="C:membrane"/>
    <property type="evidence" value="ECO:0007669"/>
    <property type="project" value="TreeGrafter"/>
</dbReference>
<dbReference type="EMBL" id="JBBPFD010000005">
    <property type="protein sequence ID" value="KAK7925613.1"/>
    <property type="molecule type" value="Genomic_DNA"/>
</dbReference>
<accession>A0AAW0PHR5</accession>
<dbReference type="GO" id="GO:0004984">
    <property type="term" value="F:olfactory receptor activity"/>
    <property type="evidence" value="ECO:0007669"/>
    <property type="project" value="TreeGrafter"/>
</dbReference>
<evidence type="ECO:0000313" key="3">
    <source>
        <dbReference type="Proteomes" id="UP001460270"/>
    </source>
</evidence>
<reference evidence="3" key="1">
    <citation type="submission" date="2024-04" db="EMBL/GenBank/DDBJ databases">
        <title>Salinicola lusitanus LLJ914,a marine bacterium isolated from the Okinawa Trough.</title>
        <authorList>
            <person name="Li J."/>
        </authorList>
    </citation>
    <scope>NUCLEOTIDE SEQUENCE [LARGE SCALE GENOMIC DNA]</scope>
</reference>
<name>A0AAW0PHR5_9GOBI</name>